<evidence type="ECO:0000256" key="3">
    <source>
        <dbReference type="SAM" id="MobiDB-lite"/>
    </source>
</evidence>
<reference evidence="7" key="1">
    <citation type="submission" date="2025-08" db="UniProtKB">
        <authorList>
            <consortium name="RefSeq"/>
        </authorList>
    </citation>
    <scope>IDENTIFICATION</scope>
</reference>
<evidence type="ECO:0000256" key="2">
    <source>
        <dbReference type="RuleBase" id="RU004439"/>
    </source>
</evidence>
<dbReference type="RefSeq" id="XP_045560805.1">
    <property type="nucleotide sequence ID" value="XM_045704849.1"/>
</dbReference>
<keyword evidence="1" id="KW-0325">Glycoprotein</keyword>
<protein>
    <submittedName>
        <fullName evidence="7">Major histocompatibility complex class I-related gene protein isoform X1</fullName>
    </submittedName>
</protein>
<keyword evidence="6" id="KW-1185">Reference proteome</keyword>
<dbReference type="InterPro" id="IPR036179">
    <property type="entry name" value="Ig-like_dom_sf"/>
</dbReference>
<evidence type="ECO:0000256" key="4">
    <source>
        <dbReference type="SAM" id="Phobius"/>
    </source>
</evidence>
<dbReference type="PANTHER" id="PTHR16675">
    <property type="entry name" value="MHC CLASS I-RELATED"/>
    <property type="match status" value="1"/>
</dbReference>
<dbReference type="Pfam" id="PF07654">
    <property type="entry name" value="C1-set"/>
    <property type="match status" value="1"/>
</dbReference>
<dbReference type="Proteomes" id="UP001652741">
    <property type="component" value="Chromosome ssa21"/>
</dbReference>
<feature type="transmembrane region" description="Helical" evidence="4">
    <location>
        <begin position="332"/>
        <end position="352"/>
    </location>
</feature>
<dbReference type="PRINTS" id="PR01638">
    <property type="entry name" value="MHCCLASSI"/>
</dbReference>
<dbReference type="Gene3D" id="2.60.40.10">
    <property type="entry name" value="Immunoglobulins"/>
    <property type="match status" value="1"/>
</dbReference>
<proteinExistence type="inferred from homology"/>
<dbReference type="InterPro" id="IPR007110">
    <property type="entry name" value="Ig-like_dom"/>
</dbReference>
<accession>A0ABM3DPR3</accession>
<evidence type="ECO:0000259" key="5">
    <source>
        <dbReference type="PROSITE" id="PS50835"/>
    </source>
</evidence>
<organism evidence="6 7">
    <name type="scientific">Salmo salar</name>
    <name type="common">Atlantic salmon</name>
    <dbReference type="NCBI Taxonomy" id="8030"/>
    <lineage>
        <taxon>Eukaryota</taxon>
        <taxon>Metazoa</taxon>
        <taxon>Chordata</taxon>
        <taxon>Craniata</taxon>
        <taxon>Vertebrata</taxon>
        <taxon>Euteleostomi</taxon>
        <taxon>Actinopterygii</taxon>
        <taxon>Neopterygii</taxon>
        <taxon>Teleostei</taxon>
        <taxon>Protacanthopterygii</taxon>
        <taxon>Salmoniformes</taxon>
        <taxon>Salmonidae</taxon>
        <taxon>Salmoninae</taxon>
        <taxon>Salmo</taxon>
    </lineage>
</organism>
<feature type="region of interest" description="Disordered" evidence="3">
    <location>
        <begin position="389"/>
        <end position="460"/>
    </location>
</feature>
<name>A0ABM3DPR3_SALSA</name>
<evidence type="ECO:0000313" key="6">
    <source>
        <dbReference type="Proteomes" id="UP001652741"/>
    </source>
</evidence>
<dbReference type="SUPFAM" id="SSF48726">
    <property type="entry name" value="Immunoglobulin"/>
    <property type="match status" value="1"/>
</dbReference>
<dbReference type="InterPro" id="IPR013783">
    <property type="entry name" value="Ig-like_fold"/>
</dbReference>
<gene>
    <name evidence="7" type="primary">LOC106582437</name>
</gene>
<feature type="domain" description="Ig-like" evidence="5">
    <location>
        <begin position="229"/>
        <end position="315"/>
    </location>
</feature>
<keyword evidence="4" id="KW-0472">Membrane</keyword>
<sequence>MEFDEGEPTKRTQAIAGNVATNRCLTLNMGGRIMVLWLCLSLRTANSATHSLKYFYTALPQSTGLPEFSAVAYLDEEPMYFYDSSTKEVARQEWVKEAVDPDFWRRNTHIFKETEKVFKYNMDSARDRFNQTSAHALQKMYSCDWDDVTGAATDGREQYGYGGEDFLSFDLKNERWIAPGRQGLDTKMKWDANVTKLKAKIHYLTHTCIEWLKKYVSNRRRNLQRTVPPQVSLLQKEPSNPVTCHATGFYPNAIMILWGRDGVEIHDDVVHEETLPNGDGTYQKRIHLTVSPEDLQQHNYTCTVQHIRGDDVVLSANRDSIRSNSRNTQGHYITIVLVLVTLAFSVIVVFIMTKVCKGKEPTAGKEKQCPTSLPEKSVHLLVNAKPAEVGKSKMSHPADTLQCPTQDTTGFDRTSNRSRTISSGSSAGSDDSGDSTTPLVKKRREQKDPSPLPYSSSDPK</sequence>
<dbReference type="CDD" id="cd07698">
    <property type="entry name" value="IgC1_MHC_I_alpha3"/>
    <property type="match status" value="1"/>
</dbReference>
<dbReference type="InterPro" id="IPR037055">
    <property type="entry name" value="MHC_I-like_Ag-recog_sf"/>
</dbReference>
<dbReference type="Pfam" id="PF00129">
    <property type="entry name" value="MHC_I"/>
    <property type="match status" value="1"/>
</dbReference>
<dbReference type="InterPro" id="IPR001039">
    <property type="entry name" value="MHC_I_a_a1/a2"/>
</dbReference>
<feature type="compositionally biased region" description="Polar residues" evidence="3">
    <location>
        <begin position="402"/>
        <end position="411"/>
    </location>
</feature>
<evidence type="ECO:0000313" key="7">
    <source>
        <dbReference type="RefSeq" id="XP_045560805.1"/>
    </source>
</evidence>
<dbReference type="InterPro" id="IPR011162">
    <property type="entry name" value="MHC_I/II-like_Ag-recog"/>
</dbReference>
<dbReference type="InterPro" id="IPR050208">
    <property type="entry name" value="MHC_class-I_related"/>
</dbReference>
<dbReference type="SUPFAM" id="SSF54452">
    <property type="entry name" value="MHC antigen-recognition domain"/>
    <property type="match status" value="1"/>
</dbReference>
<dbReference type="GeneID" id="106582437"/>
<keyword evidence="4" id="KW-1133">Transmembrane helix</keyword>
<dbReference type="InterPro" id="IPR003597">
    <property type="entry name" value="Ig_C1-set"/>
</dbReference>
<dbReference type="SMART" id="SM00407">
    <property type="entry name" value="IGc1"/>
    <property type="match status" value="1"/>
</dbReference>
<dbReference type="PANTHER" id="PTHR16675:SF237">
    <property type="entry name" value="MHC CLASS I ANTIGEN TRANSCRIPT VARIANT 1-RELATED"/>
    <property type="match status" value="1"/>
</dbReference>
<dbReference type="PROSITE" id="PS50835">
    <property type="entry name" value="IG_LIKE"/>
    <property type="match status" value="1"/>
</dbReference>
<feature type="compositionally biased region" description="Low complexity" evidence="3">
    <location>
        <begin position="417"/>
        <end position="437"/>
    </location>
</feature>
<keyword evidence="4" id="KW-0812">Transmembrane</keyword>
<dbReference type="InterPro" id="IPR011161">
    <property type="entry name" value="MHC_I-like_Ag-recog"/>
</dbReference>
<comment type="similarity">
    <text evidence="2">Belongs to the MHC class I family.</text>
</comment>
<dbReference type="Gene3D" id="3.30.500.10">
    <property type="entry name" value="MHC class I-like antigen recognition-like"/>
    <property type="match status" value="1"/>
</dbReference>
<evidence type="ECO:0000256" key="1">
    <source>
        <dbReference type="ARBA" id="ARBA00023180"/>
    </source>
</evidence>